<dbReference type="InterPro" id="IPR050360">
    <property type="entry name" value="MFS_Sugar_Transporters"/>
</dbReference>
<feature type="transmembrane region" description="Helical" evidence="8">
    <location>
        <begin position="104"/>
        <end position="128"/>
    </location>
</feature>
<dbReference type="EMBL" id="ML120433">
    <property type="protein sequence ID" value="RPA94784.1"/>
    <property type="molecule type" value="Genomic_DNA"/>
</dbReference>
<evidence type="ECO:0000256" key="1">
    <source>
        <dbReference type="ARBA" id="ARBA00004141"/>
    </source>
</evidence>
<comment type="subcellular location">
    <subcellularLocation>
        <location evidence="1">Membrane</location>
        <topology evidence="1">Multi-pass membrane protein</topology>
    </subcellularLocation>
</comment>
<dbReference type="NCBIfam" id="TIGR00879">
    <property type="entry name" value="SP"/>
    <property type="match status" value="1"/>
</dbReference>
<evidence type="ECO:0000259" key="9">
    <source>
        <dbReference type="PROSITE" id="PS50850"/>
    </source>
</evidence>
<feature type="transmembrane region" description="Helical" evidence="8">
    <location>
        <begin position="450"/>
        <end position="469"/>
    </location>
</feature>
<proteinExistence type="inferred from homology"/>
<feature type="domain" description="Major facilitator superfamily (MFS) profile" evidence="9">
    <location>
        <begin position="37"/>
        <end position="473"/>
    </location>
</feature>
<evidence type="ECO:0000256" key="2">
    <source>
        <dbReference type="ARBA" id="ARBA00010992"/>
    </source>
</evidence>
<feature type="transmembrane region" description="Helical" evidence="8">
    <location>
        <begin position="192"/>
        <end position="215"/>
    </location>
</feature>
<dbReference type="FunFam" id="1.20.1250.20:FF:000117">
    <property type="entry name" value="MFS hexose transporter"/>
    <property type="match status" value="1"/>
</dbReference>
<dbReference type="OrthoDB" id="6133115at2759"/>
<feature type="transmembrane region" description="Helical" evidence="8">
    <location>
        <begin position="284"/>
        <end position="306"/>
    </location>
</feature>
<feature type="transmembrane region" description="Helical" evidence="8">
    <location>
        <begin position="134"/>
        <end position="154"/>
    </location>
</feature>
<dbReference type="AlphaFoldDB" id="A0A3N4JLL1"/>
<feature type="transmembrane region" description="Helical" evidence="8">
    <location>
        <begin position="381"/>
        <end position="409"/>
    </location>
</feature>
<dbReference type="InterPro" id="IPR005828">
    <property type="entry name" value="MFS_sugar_transport-like"/>
</dbReference>
<keyword evidence="3 7" id="KW-0813">Transport</keyword>
<dbReference type="PANTHER" id="PTHR48022:SF64">
    <property type="entry name" value="MAJOR FACILITATOR SUPERFAMILY (MFS) PROFILE DOMAIN-CONTAINING PROTEIN"/>
    <property type="match status" value="1"/>
</dbReference>
<reference evidence="10 11" key="1">
    <citation type="journal article" date="2018" name="Nat. Ecol. Evol.">
        <title>Pezizomycetes genomes reveal the molecular basis of ectomycorrhizal truffle lifestyle.</title>
        <authorList>
            <person name="Murat C."/>
            <person name="Payen T."/>
            <person name="Noel B."/>
            <person name="Kuo A."/>
            <person name="Morin E."/>
            <person name="Chen J."/>
            <person name="Kohler A."/>
            <person name="Krizsan K."/>
            <person name="Balestrini R."/>
            <person name="Da Silva C."/>
            <person name="Montanini B."/>
            <person name="Hainaut M."/>
            <person name="Levati E."/>
            <person name="Barry K.W."/>
            <person name="Belfiori B."/>
            <person name="Cichocki N."/>
            <person name="Clum A."/>
            <person name="Dockter R.B."/>
            <person name="Fauchery L."/>
            <person name="Guy J."/>
            <person name="Iotti M."/>
            <person name="Le Tacon F."/>
            <person name="Lindquist E.A."/>
            <person name="Lipzen A."/>
            <person name="Malagnac F."/>
            <person name="Mello A."/>
            <person name="Molinier V."/>
            <person name="Miyauchi S."/>
            <person name="Poulain J."/>
            <person name="Riccioni C."/>
            <person name="Rubini A."/>
            <person name="Sitrit Y."/>
            <person name="Splivallo R."/>
            <person name="Traeger S."/>
            <person name="Wang M."/>
            <person name="Zifcakova L."/>
            <person name="Wipf D."/>
            <person name="Zambonelli A."/>
            <person name="Paolocci F."/>
            <person name="Nowrousian M."/>
            <person name="Ottonello S."/>
            <person name="Baldrian P."/>
            <person name="Spatafora J.W."/>
            <person name="Henrissat B."/>
            <person name="Nagy L.G."/>
            <person name="Aury J.M."/>
            <person name="Wincker P."/>
            <person name="Grigoriev I.V."/>
            <person name="Bonfante P."/>
            <person name="Martin F.M."/>
        </authorList>
    </citation>
    <scope>NUCLEOTIDE SEQUENCE [LARGE SCALE GENOMIC DNA]</scope>
    <source>
        <strain evidence="10 11">120613-1</strain>
    </source>
</reference>
<feature type="transmembrane region" description="Helical" evidence="8">
    <location>
        <begin position="76"/>
        <end position="97"/>
    </location>
</feature>
<evidence type="ECO:0000313" key="11">
    <source>
        <dbReference type="Proteomes" id="UP000276215"/>
    </source>
</evidence>
<dbReference type="InterPro" id="IPR003663">
    <property type="entry name" value="Sugar/inositol_transpt"/>
</dbReference>
<dbReference type="STRING" id="1336337.A0A3N4JLL1"/>
<evidence type="ECO:0000256" key="5">
    <source>
        <dbReference type="ARBA" id="ARBA00022989"/>
    </source>
</evidence>
<dbReference type="SUPFAM" id="SSF103473">
    <property type="entry name" value="MFS general substrate transporter"/>
    <property type="match status" value="1"/>
</dbReference>
<evidence type="ECO:0000313" key="10">
    <source>
        <dbReference type="EMBL" id="RPA94784.1"/>
    </source>
</evidence>
<evidence type="ECO:0000256" key="3">
    <source>
        <dbReference type="ARBA" id="ARBA00022448"/>
    </source>
</evidence>
<dbReference type="InterPro" id="IPR020846">
    <property type="entry name" value="MFS_dom"/>
</dbReference>
<feature type="transmembrane region" description="Helical" evidence="8">
    <location>
        <begin position="350"/>
        <end position="369"/>
    </location>
</feature>
<evidence type="ECO:0000256" key="6">
    <source>
        <dbReference type="ARBA" id="ARBA00023136"/>
    </source>
</evidence>
<dbReference type="Gene3D" id="1.20.1250.20">
    <property type="entry name" value="MFS general substrate transporter like domains"/>
    <property type="match status" value="1"/>
</dbReference>
<dbReference type="Proteomes" id="UP000276215">
    <property type="component" value="Unassembled WGS sequence"/>
</dbReference>
<keyword evidence="6 8" id="KW-0472">Membrane</keyword>
<accession>A0A3N4JLL1</accession>
<organism evidence="10 11">
    <name type="scientific">Choiromyces venosus 120613-1</name>
    <dbReference type="NCBI Taxonomy" id="1336337"/>
    <lineage>
        <taxon>Eukaryota</taxon>
        <taxon>Fungi</taxon>
        <taxon>Dikarya</taxon>
        <taxon>Ascomycota</taxon>
        <taxon>Pezizomycotina</taxon>
        <taxon>Pezizomycetes</taxon>
        <taxon>Pezizales</taxon>
        <taxon>Tuberaceae</taxon>
        <taxon>Choiromyces</taxon>
    </lineage>
</organism>
<dbReference type="Pfam" id="PF00083">
    <property type="entry name" value="Sugar_tr"/>
    <property type="match status" value="1"/>
</dbReference>
<feature type="transmembrane region" description="Helical" evidence="8">
    <location>
        <begin position="166"/>
        <end position="186"/>
    </location>
</feature>
<evidence type="ECO:0000256" key="7">
    <source>
        <dbReference type="RuleBase" id="RU003346"/>
    </source>
</evidence>
<comment type="similarity">
    <text evidence="2 7">Belongs to the major facilitator superfamily. Sugar transporter (TC 2.A.1.1) family.</text>
</comment>
<sequence>MGAGGAVVPNKNNVIGGREFPQVTWYKDRGLRKLYFLLATVIMVSATNGFDGSMMNGLQTVDNWKNYFKPSPATRGLLNAIMSVGSMCAIPISPWLADWRGRRIAIIIGIAIMFVGVALQPVAVNIGMFTAARFLIGFGVSLAHGAAPLLVTELSHLQHRARLTSLYNTTWYIGSIIAAWTTYGTFRIPSTWSWRIPSLLQATPALIMLSCIWLVPESPRWLICKDRHEEALAILAKYHANGNMQDELVQYEFTEIRETIALESEFAKRGISELWATRGNRHRMLICIAAGLFSQWSGNSLVSYYIGDILTQVGIDDQGSQNLINGILMIWNMIVASSMAFGVDKFGRRPLFLTSTAGMMIIFIGWTIASKYAVDFKSKPAGTAVVALIFLYYTMYNLAWSGLLIGYTVEILPYEIRARGMAVMFLFVNLALFFNNYVNPVALDAINWKYYIVYCCWLCVEFIAVYFLFVETRYTPLEEIAKYFDGEEARVGGEAATGLGRQTLYVLEEKGRIEHTEHVLERAINRGAASEKV</sequence>
<dbReference type="InterPro" id="IPR005829">
    <property type="entry name" value="Sugar_transporter_CS"/>
</dbReference>
<dbReference type="InterPro" id="IPR036259">
    <property type="entry name" value="MFS_trans_sf"/>
</dbReference>
<evidence type="ECO:0000256" key="4">
    <source>
        <dbReference type="ARBA" id="ARBA00022692"/>
    </source>
</evidence>
<gene>
    <name evidence="10" type="ORF">L873DRAFT_1700278</name>
</gene>
<keyword evidence="5 8" id="KW-1133">Transmembrane helix</keyword>
<feature type="transmembrane region" description="Helical" evidence="8">
    <location>
        <begin position="421"/>
        <end position="438"/>
    </location>
</feature>
<protein>
    <submittedName>
        <fullName evidence="10">General substrate transporter</fullName>
    </submittedName>
</protein>
<dbReference type="PANTHER" id="PTHR48022">
    <property type="entry name" value="PLASTIDIC GLUCOSE TRANSPORTER 4"/>
    <property type="match status" value="1"/>
</dbReference>
<dbReference type="GO" id="GO:0016020">
    <property type="term" value="C:membrane"/>
    <property type="evidence" value="ECO:0007669"/>
    <property type="project" value="UniProtKB-SubCell"/>
</dbReference>
<feature type="transmembrane region" description="Helical" evidence="8">
    <location>
        <begin position="326"/>
        <end position="343"/>
    </location>
</feature>
<feature type="transmembrane region" description="Helical" evidence="8">
    <location>
        <begin position="34"/>
        <end position="56"/>
    </location>
</feature>
<name>A0A3N4JLL1_9PEZI</name>
<keyword evidence="4 8" id="KW-0812">Transmembrane</keyword>
<dbReference type="PROSITE" id="PS00216">
    <property type="entry name" value="SUGAR_TRANSPORT_1"/>
    <property type="match status" value="1"/>
</dbReference>
<keyword evidence="11" id="KW-1185">Reference proteome</keyword>
<dbReference type="GO" id="GO:0005351">
    <property type="term" value="F:carbohydrate:proton symporter activity"/>
    <property type="evidence" value="ECO:0007669"/>
    <property type="project" value="TreeGrafter"/>
</dbReference>
<dbReference type="PROSITE" id="PS50850">
    <property type="entry name" value="MFS"/>
    <property type="match status" value="1"/>
</dbReference>
<evidence type="ECO:0000256" key="8">
    <source>
        <dbReference type="SAM" id="Phobius"/>
    </source>
</evidence>